<keyword evidence="1" id="KW-1015">Disulfide bond</keyword>
<dbReference type="EMBL" id="JH711582">
    <property type="protein sequence ID" value="EIW78156.1"/>
    <property type="molecule type" value="Genomic_DNA"/>
</dbReference>
<comment type="catalytic activity">
    <reaction evidence="3">
        <text>a diacylglycerol + H2O = a monoacylglycerol + a fatty acid + H(+)</text>
        <dbReference type="Rhea" id="RHEA:32731"/>
        <dbReference type="ChEBI" id="CHEBI:15377"/>
        <dbReference type="ChEBI" id="CHEBI:15378"/>
        <dbReference type="ChEBI" id="CHEBI:17408"/>
        <dbReference type="ChEBI" id="CHEBI:18035"/>
        <dbReference type="ChEBI" id="CHEBI:28868"/>
    </reaction>
</comment>
<dbReference type="KEGG" id="cput:CONPUDRAFT_74913"/>
<proteinExistence type="inferred from homology"/>
<evidence type="ECO:0000256" key="2">
    <source>
        <dbReference type="ARBA" id="ARBA00043996"/>
    </source>
</evidence>
<dbReference type="GO" id="GO:0006629">
    <property type="term" value="P:lipid metabolic process"/>
    <property type="evidence" value="ECO:0007669"/>
    <property type="project" value="InterPro"/>
</dbReference>
<evidence type="ECO:0000256" key="1">
    <source>
        <dbReference type="ARBA" id="ARBA00023157"/>
    </source>
</evidence>
<comment type="caution">
    <text evidence="7">The sequence shown here is derived from an EMBL/GenBank/DDBJ whole genome shotgun (WGS) entry which is preliminary data.</text>
</comment>
<dbReference type="CDD" id="cd00519">
    <property type="entry name" value="Lipase_3"/>
    <property type="match status" value="1"/>
</dbReference>
<evidence type="ECO:0000256" key="4">
    <source>
        <dbReference type="ARBA" id="ARBA00048461"/>
    </source>
</evidence>
<feature type="signal peptide" evidence="5">
    <location>
        <begin position="1"/>
        <end position="19"/>
    </location>
</feature>
<feature type="domain" description="Fungal lipase-type" evidence="6">
    <location>
        <begin position="103"/>
        <end position="226"/>
    </location>
</feature>
<gene>
    <name evidence="7" type="ORF">CONPUDRAFT_74913</name>
</gene>
<evidence type="ECO:0000313" key="7">
    <source>
        <dbReference type="EMBL" id="EIW78156.1"/>
    </source>
</evidence>
<dbReference type="OrthoDB" id="426718at2759"/>
<dbReference type="InterPro" id="IPR029058">
    <property type="entry name" value="AB_hydrolase_fold"/>
</dbReference>
<evidence type="ECO:0000259" key="6">
    <source>
        <dbReference type="Pfam" id="PF01764"/>
    </source>
</evidence>
<dbReference type="GO" id="GO:0016787">
    <property type="term" value="F:hydrolase activity"/>
    <property type="evidence" value="ECO:0007669"/>
    <property type="project" value="UniProtKB-KW"/>
</dbReference>
<dbReference type="PANTHER" id="PTHR45856">
    <property type="entry name" value="ALPHA/BETA-HYDROLASES SUPERFAMILY PROTEIN"/>
    <property type="match status" value="1"/>
</dbReference>
<dbReference type="Pfam" id="PF01764">
    <property type="entry name" value="Lipase_3"/>
    <property type="match status" value="1"/>
</dbReference>
<organism evidence="7 8">
    <name type="scientific">Coniophora puteana (strain RWD-64-598)</name>
    <name type="common">Brown rot fungus</name>
    <dbReference type="NCBI Taxonomy" id="741705"/>
    <lineage>
        <taxon>Eukaryota</taxon>
        <taxon>Fungi</taxon>
        <taxon>Dikarya</taxon>
        <taxon>Basidiomycota</taxon>
        <taxon>Agaricomycotina</taxon>
        <taxon>Agaricomycetes</taxon>
        <taxon>Agaricomycetidae</taxon>
        <taxon>Boletales</taxon>
        <taxon>Coniophorineae</taxon>
        <taxon>Coniophoraceae</taxon>
        <taxon>Coniophora</taxon>
    </lineage>
</organism>
<name>A0A5M3MGN6_CONPW</name>
<evidence type="ECO:0000313" key="8">
    <source>
        <dbReference type="Proteomes" id="UP000053558"/>
    </source>
</evidence>
<dbReference type="InterPro" id="IPR002921">
    <property type="entry name" value="Fungal_lipase-type"/>
</dbReference>
<protein>
    <submittedName>
        <fullName evidence="7">Alpha beta-hydrolase</fullName>
    </submittedName>
</protein>
<keyword evidence="8" id="KW-1185">Reference proteome</keyword>
<comment type="similarity">
    <text evidence="2">Belongs to the AB hydrolase superfamily. Lipase family. Class 3 subfamily.</text>
</comment>
<dbReference type="SUPFAM" id="SSF53474">
    <property type="entry name" value="alpha/beta-Hydrolases"/>
    <property type="match status" value="1"/>
</dbReference>
<dbReference type="Proteomes" id="UP000053558">
    <property type="component" value="Unassembled WGS sequence"/>
</dbReference>
<comment type="catalytic activity">
    <reaction evidence="4">
        <text>a monoacylglycerol + H2O = glycerol + a fatty acid + H(+)</text>
        <dbReference type="Rhea" id="RHEA:15245"/>
        <dbReference type="ChEBI" id="CHEBI:15377"/>
        <dbReference type="ChEBI" id="CHEBI:15378"/>
        <dbReference type="ChEBI" id="CHEBI:17408"/>
        <dbReference type="ChEBI" id="CHEBI:17754"/>
        <dbReference type="ChEBI" id="CHEBI:28868"/>
    </reaction>
</comment>
<dbReference type="OMA" id="PEATPTW"/>
<sequence>MHPSKVLALTLYGVLSAIAAPIEDWVTTLTQISESALESWAPYTQLTKACDAVPGFEPSLAAGDGNYVQYYFVGYWPTNNAVVVAHQGIDPLKFESLFIDIEIVQTHLDSALFPGVPSNVMVHEGFADEPAKTAQIILAEVQNLGLISQHGATEVFIVGHSLGGALAELDCLYLTLNLPSNIHIKGQTYGTPRVGNPAYASSFDSRINDFVRINNVRDPIPTLPGEFLGFSHVQGEIHIVSDSASDTSDVALRVPRQRRCYG</sequence>
<dbReference type="InterPro" id="IPR051218">
    <property type="entry name" value="Sec_MonoDiacylglyc_Lipase"/>
</dbReference>
<dbReference type="Gene3D" id="3.40.50.1820">
    <property type="entry name" value="alpha/beta hydrolase"/>
    <property type="match status" value="1"/>
</dbReference>
<keyword evidence="5" id="KW-0732">Signal</keyword>
<keyword evidence="7" id="KW-0378">Hydrolase</keyword>
<evidence type="ECO:0000256" key="3">
    <source>
        <dbReference type="ARBA" id="ARBA00047591"/>
    </source>
</evidence>
<dbReference type="PANTHER" id="PTHR45856:SF25">
    <property type="entry name" value="FUNGAL LIPASE-LIKE DOMAIN-CONTAINING PROTEIN"/>
    <property type="match status" value="1"/>
</dbReference>
<evidence type="ECO:0000256" key="5">
    <source>
        <dbReference type="SAM" id="SignalP"/>
    </source>
</evidence>
<accession>A0A5M3MGN6</accession>
<dbReference type="AlphaFoldDB" id="A0A5M3MGN6"/>
<dbReference type="GeneID" id="19209289"/>
<reference evidence="8" key="1">
    <citation type="journal article" date="2012" name="Science">
        <title>The Paleozoic origin of enzymatic lignin decomposition reconstructed from 31 fungal genomes.</title>
        <authorList>
            <person name="Floudas D."/>
            <person name="Binder M."/>
            <person name="Riley R."/>
            <person name="Barry K."/>
            <person name="Blanchette R.A."/>
            <person name="Henrissat B."/>
            <person name="Martinez A.T."/>
            <person name="Otillar R."/>
            <person name="Spatafora J.W."/>
            <person name="Yadav J.S."/>
            <person name="Aerts A."/>
            <person name="Benoit I."/>
            <person name="Boyd A."/>
            <person name="Carlson A."/>
            <person name="Copeland A."/>
            <person name="Coutinho P.M."/>
            <person name="de Vries R.P."/>
            <person name="Ferreira P."/>
            <person name="Findley K."/>
            <person name="Foster B."/>
            <person name="Gaskell J."/>
            <person name="Glotzer D."/>
            <person name="Gorecki P."/>
            <person name="Heitman J."/>
            <person name="Hesse C."/>
            <person name="Hori C."/>
            <person name="Igarashi K."/>
            <person name="Jurgens J.A."/>
            <person name="Kallen N."/>
            <person name="Kersten P."/>
            <person name="Kohler A."/>
            <person name="Kuees U."/>
            <person name="Kumar T.K.A."/>
            <person name="Kuo A."/>
            <person name="LaButti K."/>
            <person name="Larrondo L.F."/>
            <person name="Lindquist E."/>
            <person name="Ling A."/>
            <person name="Lombard V."/>
            <person name="Lucas S."/>
            <person name="Lundell T."/>
            <person name="Martin R."/>
            <person name="McLaughlin D.J."/>
            <person name="Morgenstern I."/>
            <person name="Morin E."/>
            <person name="Murat C."/>
            <person name="Nagy L.G."/>
            <person name="Nolan M."/>
            <person name="Ohm R.A."/>
            <person name="Patyshakuliyeva A."/>
            <person name="Rokas A."/>
            <person name="Ruiz-Duenas F.J."/>
            <person name="Sabat G."/>
            <person name="Salamov A."/>
            <person name="Samejima M."/>
            <person name="Schmutz J."/>
            <person name="Slot J.C."/>
            <person name="St John F."/>
            <person name="Stenlid J."/>
            <person name="Sun H."/>
            <person name="Sun S."/>
            <person name="Syed K."/>
            <person name="Tsang A."/>
            <person name="Wiebenga A."/>
            <person name="Young D."/>
            <person name="Pisabarro A."/>
            <person name="Eastwood D.C."/>
            <person name="Martin F."/>
            <person name="Cullen D."/>
            <person name="Grigoriev I.V."/>
            <person name="Hibbett D.S."/>
        </authorList>
    </citation>
    <scope>NUCLEOTIDE SEQUENCE [LARGE SCALE GENOMIC DNA]</scope>
    <source>
        <strain evidence="8">RWD-64-598 SS2</strain>
    </source>
</reference>
<feature type="chain" id="PRO_5024436159" evidence="5">
    <location>
        <begin position="20"/>
        <end position="262"/>
    </location>
</feature>
<dbReference type="RefSeq" id="XP_007771156.1">
    <property type="nucleotide sequence ID" value="XM_007772966.1"/>
</dbReference>